<dbReference type="CDD" id="cd04193">
    <property type="entry name" value="UDPGlcNAc_PPase"/>
    <property type="match status" value="1"/>
</dbReference>
<dbReference type="GO" id="GO:0006048">
    <property type="term" value="P:UDP-N-acetylglucosamine biosynthetic process"/>
    <property type="evidence" value="ECO:0007669"/>
    <property type="project" value="TreeGrafter"/>
</dbReference>
<evidence type="ECO:0000256" key="6">
    <source>
        <dbReference type="ARBA" id="ARBA00048493"/>
    </source>
</evidence>
<evidence type="ECO:0000256" key="3">
    <source>
        <dbReference type="ARBA" id="ARBA00012457"/>
    </source>
</evidence>
<proteinExistence type="inferred from homology"/>
<keyword evidence="5" id="KW-0548">Nucleotidyltransferase</keyword>
<evidence type="ECO:0000256" key="2">
    <source>
        <dbReference type="ARBA" id="ARBA00010401"/>
    </source>
</evidence>
<evidence type="ECO:0000256" key="1">
    <source>
        <dbReference type="ARBA" id="ARBA00005208"/>
    </source>
</evidence>
<comment type="pathway">
    <text evidence="1">Nucleotide-sugar biosynthesis; UDP-N-acetyl-alpha-D-glucosamine biosynthesis; UDP-N-acetyl-alpha-D-glucosamine from N-acetyl-alpha-D-glucosamine 1-phosphate: step 1/1.</text>
</comment>
<sequence>MVKRKLEEPLDEGKVDTAAYGALKSKLERCNQGHILDAWPSLTVAEKKTLTEQLQEIDLERLQGICARSFGGSASSANEEVPEPYTDICKIPDVTEEQRMHWKNVGLKVASEGKLAVILLAGGQGTRLGYDGPKGCFDIQLPSHKVLYQIQAERLLALQRMAAKATGKAESDVVIPWYIMYSKFTDVKTLAYFKEMNYFGLREDQVRFFAQGVLPCVTKEGGVIMETACSVAQSPDGNGGLYSALQYTGCLADMEARGVECVDCYCVDNALVRPGDPLFVGHCYERETECGARVVSKAYPEERVGVFAVRGDAVEVVEYSELDPKLATARGSGGELLFNWSNVCMHYFSVPFLKRVAAAFELSGQYHLANKKIPSVDGKVDGIKLEMFIFDSFKLAKKISLLEVLLCAPRGPRLLEHASFPHALPGVGWLADSGRTAQLNS</sequence>
<evidence type="ECO:0000313" key="8">
    <source>
        <dbReference type="Proteomes" id="UP001190700"/>
    </source>
</evidence>
<dbReference type="Gene3D" id="3.90.550.10">
    <property type="entry name" value="Spore Coat Polysaccharide Biosynthesis Protein SpsA, Chain A"/>
    <property type="match status" value="1"/>
</dbReference>
<protein>
    <recommendedName>
        <fullName evidence="3">UDP-N-acetylglucosamine diphosphorylase</fullName>
        <ecNumber evidence="3">2.7.7.23</ecNumber>
    </recommendedName>
</protein>
<dbReference type="Pfam" id="PF01704">
    <property type="entry name" value="UDPGP"/>
    <property type="match status" value="1"/>
</dbReference>
<dbReference type="AlphaFoldDB" id="A0AAE0FD61"/>
<dbReference type="GO" id="GO:0003977">
    <property type="term" value="F:UDP-N-acetylglucosamine diphosphorylase activity"/>
    <property type="evidence" value="ECO:0007669"/>
    <property type="project" value="UniProtKB-EC"/>
</dbReference>
<accession>A0AAE0FD61</accession>
<dbReference type="PANTHER" id="PTHR11952:SF2">
    <property type="entry name" value="LD24639P"/>
    <property type="match status" value="1"/>
</dbReference>
<comment type="catalytic activity">
    <reaction evidence="6">
        <text>N-acetyl-alpha-D-glucosamine 1-phosphate + UTP + H(+) = UDP-N-acetyl-alpha-D-glucosamine + diphosphate</text>
        <dbReference type="Rhea" id="RHEA:13509"/>
        <dbReference type="ChEBI" id="CHEBI:15378"/>
        <dbReference type="ChEBI" id="CHEBI:33019"/>
        <dbReference type="ChEBI" id="CHEBI:46398"/>
        <dbReference type="ChEBI" id="CHEBI:57705"/>
        <dbReference type="ChEBI" id="CHEBI:57776"/>
        <dbReference type="EC" id="2.7.7.23"/>
    </reaction>
</comment>
<dbReference type="EC" id="2.7.7.23" evidence="3"/>
<keyword evidence="4" id="KW-0808">Transferase</keyword>
<evidence type="ECO:0000256" key="4">
    <source>
        <dbReference type="ARBA" id="ARBA00022679"/>
    </source>
</evidence>
<evidence type="ECO:0000256" key="5">
    <source>
        <dbReference type="ARBA" id="ARBA00022695"/>
    </source>
</evidence>
<dbReference type="EMBL" id="LGRX02020466">
    <property type="protein sequence ID" value="KAK3257472.1"/>
    <property type="molecule type" value="Genomic_DNA"/>
</dbReference>
<name>A0AAE0FD61_9CHLO</name>
<evidence type="ECO:0000313" key="7">
    <source>
        <dbReference type="EMBL" id="KAK3257472.1"/>
    </source>
</evidence>
<organism evidence="7 8">
    <name type="scientific">Cymbomonas tetramitiformis</name>
    <dbReference type="NCBI Taxonomy" id="36881"/>
    <lineage>
        <taxon>Eukaryota</taxon>
        <taxon>Viridiplantae</taxon>
        <taxon>Chlorophyta</taxon>
        <taxon>Pyramimonadophyceae</taxon>
        <taxon>Pyramimonadales</taxon>
        <taxon>Pyramimonadaceae</taxon>
        <taxon>Cymbomonas</taxon>
    </lineage>
</organism>
<reference evidence="7 8" key="1">
    <citation type="journal article" date="2015" name="Genome Biol. Evol.">
        <title>Comparative Genomics of a Bacterivorous Green Alga Reveals Evolutionary Causalities and Consequences of Phago-Mixotrophic Mode of Nutrition.</title>
        <authorList>
            <person name="Burns J.A."/>
            <person name="Paasch A."/>
            <person name="Narechania A."/>
            <person name="Kim E."/>
        </authorList>
    </citation>
    <scope>NUCLEOTIDE SEQUENCE [LARGE SCALE GENOMIC DNA]</scope>
    <source>
        <strain evidence="7 8">PLY_AMNH</strain>
    </source>
</reference>
<dbReference type="SUPFAM" id="SSF53448">
    <property type="entry name" value="Nucleotide-diphospho-sugar transferases"/>
    <property type="match status" value="1"/>
</dbReference>
<dbReference type="InterPro" id="IPR029044">
    <property type="entry name" value="Nucleotide-diphossugar_trans"/>
</dbReference>
<comment type="caution">
    <text evidence="7">The sequence shown here is derived from an EMBL/GenBank/DDBJ whole genome shotgun (WGS) entry which is preliminary data.</text>
</comment>
<gene>
    <name evidence="7" type="ORF">CYMTET_33440</name>
</gene>
<dbReference type="PANTHER" id="PTHR11952">
    <property type="entry name" value="UDP- GLUCOSE PYROPHOSPHORYLASE"/>
    <property type="match status" value="1"/>
</dbReference>
<dbReference type="Proteomes" id="UP001190700">
    <property type="component" value="Unassembled WGS sequence"/>
</dbReference>
<comment type="similarity">
    <text evidence="2">Belongs to the UDPGP type 1 family.</text>
</comment>
<dbReference type="InterPro" id="IPR039741">
    <property type="entry name" value="UDP-sugar_pyrophosphorylase"/>
</dbReference>
<keyword evidence="8" id="KW-1185">Reference proteome</keyword>
<dbReference type="InterPro" id="IPR002618">
    <property type="entry name" value="UDPGP_fam"/>
</dbReference>